<reference evidence="1 2" key="1">
    <citation type="submission" date="2016-10" db="EMBL/GenBank/DDBJ databases">
        <authorList>
            <person name="de Groot N.N."/>
        </authorList>
    </citation>
    <scope>NUCLEOTIDE SEQUENCE [LARGE SCALE GENOMIC DNA]</scope>
    <source>
        <strain evidence="1 2">L 420-91</strain>
    </source>
</reference>
<accession>A0A1G8E4B9</accession>
<organism evidence="1 2">
    <name type="scientific">Aneurinibacillus thermoaerophilus</name>
    <dbReference type="NCBI Taxonomy" id="143495"/>
    <lineage>
        <taxon>Bacteria</taxon>
        <taxon>Bacillati</taxon>
        <taxon>Bacillota</taxon>
        <taxon>Bacilli</taxon>
        <taxon>Bacillales</taxon>
        <taxon>Paenibacillaceae</taxon>
        <taxon>Aneurinibacillus group</taxon>
        <taxon>Aneurinibacillus</taxon>
    </lineage>
</organism>
<evidence type="ECO:0000313" key="1">
    <source>
        <dbReference type="EMBL" id="SDH64763.1"/>
    </source>
</evidence>
<gene>
    <name evidence="1" type="ORF">SAMN04489735_103923</name>
</gene>
<protein>
    <submittedName>
        <fullName evidence="1">Uncharacterized protein</fullName>
    </submittedName>
</protein>
<proteinExistence type="predicted"/>
<dbReference type="Proteomes" id="UP000198956">
    <property type="component" value="Unassembled WGS sequence"/>
</dbReference>
<name>A0A1G8E4B9_ANETH</name>
<dbReference type="EMBL" id="FNDE01000039">
    <property type="protein sequence ID" value="SDH64763.1"/>
    <property type="molecule type" value="Genomic_DNA"/>
</dbReference>
<sequence length="36" mass="4243">MNQTQGRLGEEFDVSPVFTRKYIVGMRFAYENKAKM</sequence>
<dbReference type="AlphaFoldDB" id="A0A1G8E4B9"/>
<evidence type="ECO:0000313" key="2">
    <source>
        <dbReference type="Proteomes" id="UP000198956"/>
    </source>
</evidence>